<comment type="caution">
    <text evidence="1">The sequence shown here is derived from an EMBL/GenBank/DDBJ whole genome shotgun (WGS) entry which is preliminary data.</text>
</comment>
<dbReference type="Proteomes" id="UP000824596">
    <property type="component" value="Unassembled WGS sequence"/>
</dbReference>
<accession>A0A9P8MWT7</accession>
<name>A0A9P8MWT7_9HYPO</name>
<evidence type="ECO:0000313" key="1">
    <source>
        <dbReference type="EMBL" id="KAH0961844.1"/>
    </source>
</evidence>
<reference evidence="1" key="1">
    <citation type="submission" date="2021-09" db="EMBL/GenBank/DDBJ databases">
        <title>A high-quality genome of the endoparasitic fungus Hirsutella rhossiliensis with a comparison of Hirsutella genomes reveals transposable elements contributing to genome size variation.</title>
        <authorList>
            <person name="Lin R."/>
            <person name="Jiao Y."/>
            <person name="Sun X."/>
            <person name="Ling J."/>
            <person name="Xie B."/>
            <person name="Cheng X."/>
        </authorList>
    </citation>
    <scope>NUCLEOTIDE SEQUENCE</scope>
    <source>
        <strain evidence="1">HR02</strain>
    </source>
</reference>
<protein>
    <submittedName>
        <fullName evidence="1">Uncharacterized protein</fullName>
    </submittedName>
</protein>
<dbReference type="OrthoDB" id="4766886at2759"/>
<dbReference type="EMBL" id="JAIZPD010000007">
    <property type="protein sequence ID" value="KAH0961844.1"/>
    <property type="molecule type" value="Genomic_DNA"/>
</dbReference>
<keyword evidence="2" id="KW-1185">Reference proteome</keyword>
<dbReference type="RefSeq" id="XP_044719357.1">
    <property type="nucleotide sequence ID" value="XM_044865395.1"/>
</dbReference>
<dbReference type="GeneID" id="68356053"/>
<dbReference type="AlphaFoldDB" id="A0A9P8MWT7"/>
<evidence type="ECO:0000313" key="2">
    <source>
        <dbReference type="Proteomes" id="UP000824596"/>
    </source>
</evidence>
<proteinExistence type="predicted"/>
<sequence>MDQIGAHGYNIALAIGGKAKRRFLARGGLPLDDFAVSLRKASHHTLLFDCEMHLQPDGAMPRIIAGPRRGHYAYHLIKPPQRASQFAFGLYYNVYSNFGGSVIIFVADFGAKQVLHFLYFWMRCAKAEHDSRRSRIILITNESQTTPRLDDFQFVAAMISELRKDEPTTPYSAKDVKRMIHSYFDFTIVPGVTDLCDEFWQSIASPSASMAGGRDCAPPCKRALFRAAISQFVRQPLLPFDAILASRISNPIPKEFEENLA</sequence>
<gene>
    <name evidence="1" type="ORF">HRG_06924</name>
</gene>
<organism evidence="1 2">
    <name type="scientific">Hirsutella rhossiliensis</name>
    <dbReference type="NCBI Taxonomy" id="111463"/>
    <lineage>
        <taxon>Eukaryota</taxon>
        <taxon>Fungi</taxon>
        <taxon>Dikarya</taxon>
        <taxon>Ascomycota</taxon>
        <taxon>Pezizomycotina</taxon>
        <taxon>Sordariomycetes</taxon>
        <taxon>Hypocreomycetidae</taxon>
        <taxon>Hypocreales</taxon>
        <taxon>Ophiocordycipitaceae</taxon>
        <taxon>Hirsutella</taxon>
    </lineage>
</organism>